<dbReference type="SUPFAM" id="SSF81330">
    <property type="entry name" value="Gated mechanosensitive channel"/>
    <property type="match status" value="1"/>
</dbReference>
<evidence type="ECO:0000256" key="3">
    <source>
        <dbReference type="ARBA" id="ARBA00022475"/>
    </source>
</evidence>
<comment type="similarity">
    <text evidence="9">Belongs to the MscL family.</text>
</comment>
<proteinExistence type="inferred from homology"/>
<keyword evidence="2 9" id="KW-0813">Transport</keyword>
<feature type="transmembrane region" description="Helical" evidence="9">
    <location>
        <begin position="78"/>
        <end position="99"/>
    </location>
</feature>
<dbReference type="InterPro" id="IPR037673">
    <property type="entry name" value="MSC/AndL"/>
</dbReference>
<dbReference type="PANTHER" id="PTHR30266:SF2">
    <property type="entry name" value="LARGE-CONDUCTANCE MECHANOSENSITIVE CHANNEL"/>
    <property type="match status" value="1"/>
</dbReference>
<evidence type="ECO:0000256" key="9">
    <source>
        <dbReference type="HAMAP-Rule" id="MF_00115"/>
    </source>
</evidence>
<comment type="subunit">
    <text evidence="9">Homopentamer.</text>
</comment>
<keyword evidence="4 9" id="KW-0812">Transmembrane</keyword>
<reference evidence="10 11" key="1">
    <citation type="submission" date="2019-03" db="EMBL/GenBank/DDBJ databases">
        <title>Genomic Encyclopedia of Type Strains, Phase IV (KMG-IV): sequencing the most valuable type-strain genomes for metagenomic binning, comparative biology and taxonomic classification.</title>
        <authorList>
            <person name="Goeker M."/>
        </authorList>
    </citation>
    <scope>NUCLEOTIDE SEQUENCE [LARGE SCALE GENOMIC DNA]</scope>
    <source>
        <strain evidence="10 11">DSM 24830</strain>
    </source>
</reference>
<evidence type="ECO:0000256" key="2">
    <source>
        <dbReference type="ARBA" id="ARBA00022448"/>
    </source>
</evidence>
<dbReference type="InterPro" id="IPR001185">
    <property type="entry name" value="MS_channel"/>
</dbReference>
<keyword evidence="8 9" id="KW-0407">Ion channel</keyword>
<evidence type="ECO:0000256" key="1">
    <source>
        <dbReference type="ARBA" id="ARBA00004141"/>
    </source>
</evidence>
<dbReference type="EMBL" id="SMFQ01000005">
    <property type="protein sequence ID" value="TCJ83304.1"/>
    <property type="molecule type" value="Genomic_DNA"/>
</dbReference>
<keyword evidence="7 9" id="KW-0472">Membrane</keyword>
<dbReference type="Proteomes" id="UP000294887">
    <property type="component" value="Unassembled WGS sequence"/>
</dbReference>
<dbReference type="RefSeq" id="WP_131907776.1">
    <property type="nucleotide sequence ID" value="NZ_BAAAFU010000007.1"/>
</dbReference>
<feature type="transmembrane region" description="Helical" evidence="9">
    <location>
        <begin position="12"/>
        <end position="33"/>
    </location>
</feature>
<dbReference type="Pfam" id="PF01741">
    <property type="entry name" value="MscL"/>
    <property type="match status" value="1"/>
</dbReference>
<dbReference type="AlphaFoldDB" id="A0A4R1EU03"/>
<dbReference type="GO" id="GO:0005886">
    <property type="term" value="C:plasma membrane"/>
    <property type="evidence" value="ECO:0007669"/>
    <property type="project" value="UniProtKB-SubCell"/>
</dbReference>
<dbReference type="InterPro" id="IPR036019">
    <property type="entry name" value="MscL_channel"/>
</dbReference>
<comment type="subcellular location">
    <subcellularLocation>
        <location evidence="9">Cell inner membrane</location>
        <topology evidence="9">Multi-pass membrane protein</topology>
    </subcellularLocation>
    <subcellularLocation>
        <location evidence="1">Membrane</location>
        <topology evidence="1">Multi-pass membrane protein</topology>
    </subcellularLocation>
</comment>
<dbReference type="PRINTS" id="PR01264">
    <property type="entry name" value="MECHCHANNEL"/>
</dbReference>
<gene>
    <name evidence="9" type="primary">mscL</name>
    <name evidence="10" type="ORF">EV695_4044</name>
</gene>
<comment type="caution">
    <text evidence="10">The sequence shown here is derived from an EMBL/GenBank/DDBJ whole genome shotgun (WGS) entry which is preliminary data.</text>
</comment>
<dbReference type="HAMAP" id="MF_00115">
    <property type="entry name" value="MscL"/>
    <property type="match status" value="1"/>
</dbReference>
<evidence type="ECO:0000256" key="8">
    <source>
        <dbReference type="ARBA" id="ARBA00023303"/>
    </source>
</evidence>
<sequence length="130" mass="13866">MGMIKDFKEFALSGNLIDMATGIIIGVASGKLISSLVSDVIMPPIGVALGGVNFTDLGIKLAETGGGEKGLEPIMLKYGAFIQSFIDFLIIMAVVFIIIKIATRNKEPEPEAGPSQEDLLTEIRDALQKK</sequence>
<evidence type="ECO:0000313" key="11">
    <source>
        <dbReference type="Proteomes" id="UP000294887"/>
    </source>
</evidence>
<comment type="function">
    <text evidence="9">Channel that opens in response to stretch forces in the membrane lipid bilayer. May participate in the regulation of osmotic pressure changes within the cell.</text>
</comment>
<evidence type="ECO:0000256" key="4">
    <source>
        <dbReference type="ARBA" id="ARBA00022692"/>
    </source>
</evidence>
<accession>A0A4R1EU03</accession>
<keyword evidence="11" id="KW-1185">Reference proteome</keyword>
<evidence type="ECO:0000256" key="5">
    <source>
        <dbReference type="ARBA" id="ARBA00022989"/>
    </source>
</evidence>
<dbReference type="Gene3D" id="1.10.1200.120">
    <property type="entry name" value="Large-conductance mechanosensitive channel, MscL, domain 1"/>
    <property type="match status" value="1"/>
</dbReference>
<evidence type="ECO:0000256" key="7">
    <source>
        <dbReference type="ARBA" id="ARBA00023136"/>
    </source>
</evidence>
<organism evidence="10 11">
    <name type="scientific">Cocleimonas flava</name>
    <dbReference type="NCBI Taxonomy" id="634765"/>
    <lineage>
        <taxon>Bacteria</taxon>
        <taxon>Pseudomonadati</taxon>
        <taxon>Pseudomonadota</taxon>
        <taxon>Gammaproteobacteria</taxon>
        <taxon>Thiotrichales</taxon>
        <taxon>Thiotrichaceae</taxon>
        <taxon>Cocleimonas</taxon>
    </lineage>
</organism>
<name>A0A4R1EU03_9GAMM</name>
<keyword evidence="3 9" id="KW-1003">Cell membrane</keyword>
<evidence type="ECO:0000313" key="10">
    <source>
        <dbReference type="EMBL" id="TCJ83304.1"/>
    </source>
</evidence>
<dbReference type="PANTHER" id="PTHR30266">
    <property type="entry name" value="MECHANOSENSITIVE CHANNEL MSCL"/>
    <property type="match status" value="1"/>
</dbReference>
<evidence type="ECO:0000256" key="6">
    <source>
        <dbReference type="ARBA" id="ARBA00023065"/>
    </source>
</evidence>
<dbReference type="NCBIfam" id="NF001843">
    <property type="entry name" value="PRK00567.1-4"/>
    <property type="match status" value="1"/>
</dbReference>
<dbReference type="GO" id="GO:0008381">
    <property type="term" value="F:mechanosensitive monoatomic ion channel activity"/>
    <property type="evidence" value="ECO:0007669"/>
    <property type="project" value="UniProtKB-UniRule"/>
</dbReference>
<dbReference type="NCBIfam" id="TIGR00220">
    <property type="entry name" value="mscL"/>
    <property type="match status" value="1"/>
</dbReference>
<protein>
    <recommendedName>
        <fullName evidence="9">Large-conductance mechanosensitive channel</fullName>
    </recommendedName>
</protein>
<dbReference type="OrthoDB" id="9810350at2"/>
<keyword evidence="6 9" id="KW-0406">Ion transport</keyword>
<keyword evidence="9" id="KW-0997">Cell inner membrane</keyword>
<keyword evidence="5 9" id="KW-1133">Transmembrane helix</keyword>